<accession>A0A8J6E930</accession>
<evidence type="ECO:0000256" key="6">
    <source>
        <dbReference type="RuleBase" id="RU003830"/>
    </source>
</evidence>
<keyword evidence="8" id="KW-1185">Reference proteome</keyword>
<dbReference type="NCBIfam" id="NF003140">
    <property type="entry name" value="PRK04053.1"/>
    <property type="match status" value="1"/>
</dbReference>
<dbReference type="Pfam" id="PF00416">
    <property type="entry name" value="Ribosomal_S13"/>
    <property type="match status" value="1"/>
</dbReference>
<keyword evidence="4 6" id="KW-0689">Ribosomal protein</keyword>
<dbReference type="InterPro" id="IPR018269">
    <property type="entry name" value="Ribosomal_uS13_CS"/>
</dbReference>
<dbReference type="InterPro" id="IPR010979">
    <property type="entry name" value="Ribosomal_uS13-like_H2TH"/>
</dbReference>
<dbReference type="OrthoDB" id="1702480at2759"/>
<dbReference type="PANTHER" id="PTHR10871:SF3">
    <property type="entry name" value="SMALL RIBOSOMAL SUBUNIT PROTEIN US13"/>
    <property type="match status" value="1"/>
</dbReference>
<protein>
    <submittedName>
        <fullName evidence="7">Ribosomal protein S13</fullName>
    </submittedName>
</protein>
<evidence type="ECO:0000256" key="4">
    <source>
        <dbReference type="ARBA" id="ARBA00022980"/>
    </source>
</evidence>
<comment type="caution">
    <text evidence="7">The sequence shown here is derived from an EMBL/GenBank/DDBJ whole genome shotgun (WGS) entry which is preliminary data.</text>
</comment>
<evidence type="ECO:0000256" key="1">
    <source>
        <dbReference type="ARBA" id="ARBA00004496"/>
    </source>
</evidence>
<dbReference type="GO" id="GO:0015935">
    <property type="term" value="C:small ribosomal subunit"/>
    <property type="evidence" value="ECO:0007669"/>
    <property type="project" value="TreeGrafter"/>
</dbReference>
<dbReference type="FunFam" id="4.10.910.10:FF:000002">
    <property type="entry name" value="40S ribosomal protein S18"/>
    <property type="match status" value="1"/>
</dbReference>
<dbReference type="EMBL" id="JAHDYR010000033">
    <property type="protein sequence ID" value="KAG9392740.1"/>
    <property type="molecule type" value="Genomic_DNA"/>
</dbReference>
<proteinExistence type="inferred from homology"/>
<evidence type="ECO:0000256" key="2">
    <source>
        <dbReference type="ARBA" id="ARBA00008080"/>
    </source>
</evidence>
<dbReference type="SUPFAM" id="SSF46946">
    <property type="entry name" value="S13-like H2TH domain"/>
    <property type="match status" value="1"/>
</dbReference>
<dbReference type="GO" id="GO:0006412">
    <property type="term" value="P:translation"/>
    <property type="evidence" value="ECO:0007669"/>
    <property type="project" value="InterPro"/>
</dbReference>
<dbReference type="GO" id="GO:0003735">
    <property type="term" value="F:structural constituent of ribosome"/>
    <property type="evidence" value="ECO:0007669"/>
    <property type="project" value="InterPro"/>
</dbReference>
<evidence type="ECO:0000313" key="8">
    <source>
        <dbReference type="Proteomes" id="UP000717585"/>
    </source>
</evidence>
<dbReference type="PROSITE" id="PS50159">
    <property type="entry name" value="RIBOSOMAL_S13_2"/>
    <property type="match status" value="1"/>
</dbReference>
<comment type="subcellular location">
    <subcellularLocation>
        <location evidence="1">Cytoplasm</location>
    </subcellularLocation>
</comment>
<evidence type="ECO:0000256" key="3">
    <source>
        <dbReference type="ARBA" id="ARBA00022490"/>
    </source>
</evidence>
<dbReference type="GO" id="GO:0003723">
    <property type="term" value="F:RNA binding"/>
    <property type="evidence" value="ECO:0007669"/>
    <property type="project" value="InterPro"/>
</dbReference>
<dbReference type="InterPro" id="IPR027437">
    <property type="entry name" value="Rbsml_uS13_C"/>
</dbReference>
<evidence type="ECO:0000313" key="7">
    <source>
        <dbReference type="EMBL" id="KAG9392740.1"/>
    </source>
</evidence>
<reference evidence="7" key="1">
    <citation type="submission" date="2021-05" db="EMBL/GenBank/DDBJ databases">
        <title>A free-living protist that lacks canonical eukaryotic 1 DNA replication and segregation systems.</title>
        <authorList>
            <person name="Salas-Leiva D.E."/>
            <person name="Tromer E.C."/>
            <person name="Curtis B.A."/>
            <person name="Jerlstrom-Hultqvist J."/>
            <person name="Kolisko M."/>
            <person name="Yi Z."/>
            <person name="Salas-Leiva J.S."/>
            <person name="Gallot-Lavallee L."/>
            <person name="Kops G.J.P.L."/>
            <person name="Archibald J.M."/>
            <person name="Simpson A.G.B."/>
            <person name="Roger A.J."/>
        </authorList>
    </citation>
    <scope>NUCLEOTIDE SEQUENCE</scope>
    <source>
        <strain evidence="7">BICM</strain>
    </source>
</reference>
<sequence length="154" mass="17567">MALVREENSFNHILRVMNTNLNGKENIEVALTAIRGVGRRFANVVLKIADIDTTIRAGEISNEQMDRIVEIMQNPEQFKIPAWMLNRQKDYDTGVNMHNLAGSIDSTLRNDIERMRKVRCNRGLRHSWGCKVRGQKTKSTGRFGRTVGVATKKK</sequence>
<evidence type="ECO:0000256" key="5">
    <source>
        <dbReference type="ARBA" id="ARBA00023274"/>
    </source>
</evidence>
<dbReference type="Gene3D" id="1.10.8.50">
    <property type="match status" value="1"/>
</dbReference>
<name>A0A8J6E930_9EUKA</name>
<dbReference type="InterPro" id="IPR001892">
    <property type="entry name" value="Ribosomal_uS13"/>
</dbReference>
<dbReference type="AlphaFoldDB" id="A0A8J6E930"/>
<keyword evidence="3" id="KW-0963">Cytoplasm</keyword>
<dbReference type="PIRSF" id="PIRSF002134">
    <property type="entry name" value="Ribosomal_S13"/>
    <property type="match status" value="1"/>
</dbReference>
<gene>
    <name evidence="7" type="ORF">J8273_5879</name>
</gene>
<comment type="similarity">
    <text evidence="2 6">Belongs to the universal ribosomal protein uS13 family.</text>
</comment>
<dbReference type="Gene3D" id="4.10.910.10">
    <property type="entry name" value="30s ribosomal protein s13, domain 2"/>
    <property type="match status" value="1"/>
</dbReference>
<dbReference type="HAMAP" id="MF_01315">
    <property type="entry name" value="Ribosomal_uS13"/>
    <property type="match status" value="1"/>
</dbReference>
<dbReference type="FunFam" id="1.10.8.50:FF:000002">
    <property type="entry name" value="40S ribosomal protein S18"/>
    <property type="match status" value="1"/>
</dbReference>
<dbReference type="Proteomes" id="UP000717585">
    <property type="component" value="Unassembled WGS sequence"/>
</dbReference>
<dbReference type="GO" id="GO:0005829">
    <property type="term" value="C:cytosol"/>
    <property type="evidence" value="ECO:0007669"/>
    <property type="project" value="TreeGrafter"/>
</dbReference>
<dbReference type="PANTHER" id="PTHR10871">
    <property type="entry name" value="30S RIBOSOMAL PROTEIN S13/40S RIBOSOMAL PROTEIN S18"/>
    <property type="match status" value="1"/>
</dbReference>
<dbReference type="PROSITE" id="PS00646">
    <property type="entry name" value="RIBOSOMAL_S13_1"/>
    <property type="match status" value="1"/>
</dbReference>
<organism evidence="7 8">
    <name type="scientific">Carpediemonas membranifera</name>
    <dbReference type="NCBI Taxonomy" id="201153"/>
    <lineage>
        <taxon>Eukaryota</taxon>
        <taxon>Metamonada</taxon>
        <taxon>Carpediemonas-like organisms</taxon>
        <taxon>Carpediemonas</taxon>
    </lineage>
</organism>
<keyword evidence="5 6" id="KW-0687">Ribonucleoprotein</keyword>